<dbReference type="PROSITE" id="PS51491">
    <property type="entry name" value="TAU_MAP_2"/>
    <property type="match status" value="4"/>
</dbReference>
<keyword evidence="2 7" id="KW-0963">Cytoplasm</keyword>
<dbReference type="GO" id="GO:0008017">
    <property type="term" value="F:microtubule binding"/>
    <property type="evidence" value="ECO:0007669"/>
    <property type="project" value="InterPro"/>
</dbReference>
<feature type="compositionally biased region" description="Basic and acidic residues" evidence="8">
    <location>
        <begin position="238"/>
        <end position="247"/>
    </location>
</feature>
<evidence type="ECO:0000256" key="6">
    <source>
        <dbReference type="ARBA" id="ARBA00023212"/>
    </source>
</evidence>
<keyword evidence="3" id="KW-0597">Phosphoprotein</keyword>
<proteinExistence type="predicted"/>
<dbReference type="Proteomes" id="UP000694400">
    <property type="component" value="Chromosome 25"/>
</dbReference>
<feature type="compositionally biased region" description="Low complexity" evidence="8">
    <location>
        <begin position="146"/>
        <end position="171"/>
    </location>
</feature>
<dbReference type="GO" id="GO:0043005">
    <property type="term" value="C:neuron projection"/>
    <property type="evidence" value="ECO:0007669"/>
    <property type="project" value="TreeGrafter"/>
</dbReference>
<dbReference type="Ensembl" id="ENSAPLT00020012435.1">
    <property type="protein sequence ID" value="ENSAPLP00020011556.1"/>
    <property type="gene ID" value="ENSAPLG00020008485.1"/>
</dbReference>
<dbReference type="PROSITE" id="PS00229">
    <property type="entry name" value="TAU_MAP_1"/>
    <property type="match status" value="2"/>
</dbReference>
<evidence type="ECO:0000256" key="8">
    <source>
        <dbReference type="SAM" id="MobiDB-lite"/>
    </source>
</evidence>
<protein>
    <recommendedName>
        <fullName evidence="7">Microtubule-associated protein</fullName>
    </recommendedName>
</protein>
<feature type="region of interest" description="Disordered" evidence="8">
    <location>
        <begin position="1"/>
        <end position="277"/>
    </location>
</feature>
<sequence>MAEQRQDVTTMEDHAAGQEKHIPSGYPLQIPVDDGSDEPVSETSDAKSTPTTEDATAPLVEEGDQEDQGGVEQHGEIPEGTTAEEAGVGATPNLEDHASGDTAQARIDSKDKEGAEAEEKKPKKSSPSTANPPGDRASIPPHRHTSSSTTPPKTPSSPASTSKRVSSVTSRPASTGTQETKAKGPGGTKAATPRSAAGQAQRNSANATRIPAKTPTAPKTPPSSGRKEQKKPPPAAAKSEKAREPKKVAVVRTPPKSPASAKSRIQPSAAPMPDLKNVKSKIGSTENLKHQPGGGKVQIINKKLDFSSVQSKCGSKDNIKHIPGGGSVQIVYKPVDLSHVTSKCGSLGNIHHKPGGGQVEVKSEKLDFKDKVQSKIGSLDNISHVPGGGNKKVKGSVVGTGLLCCCVCPCALRVPGGWAQRRTRWPGSSLAHTTLNHLLPKFWWGAVSKSPLPVEGGRAEGSRAAFSSPGDVGAWRWRSCGARSLSSSCPRPPE</sequence>
<dbReference type="Pfam" id="PF00418">
    <property type="entry name" value="Tubulin-binding"/>
    <property type="match status" value="4"/>
</dbReference>
<feature type="compositionally biased region" description="Polar residues" evidence="8">
    <location>
        <begin position="41"/>
        <end position="54"/>
    </location>
</feature>
<reference evidence="9" key="2">
    <citation type="submission" date="2025-08" db="UniProtKB">
        <authorList>
            <consortium name="Ensembl"/>
        </authorList>
    </citation>
    <scope>IDENTIFICATION</scope>
</reference>
<evidence type="ECO:0000256" key="4">
    <source>
        <dbReference type="ARBA" id="ARBA00022701"/>
    </source>
</evidence>
<dbReference type="InterPro" id="IPR001084">
    <property type="entry name" value="MAP_tubulin-bd_rpt"/>
</dbReference>
<evidence type="ECO:0000256" key="1">
    <source>
        <dbReference type="ARBA" id="ARBA00004245"/>
    </source>
</evidence>
<dbReference type="GO" id="GO:0031175">
    <property type="term" value="P:neuron projection development"/>
    <property type="evidence" value="ECO:0007669"/>
    <property type="project" value="TreeGrafter"/>
</dbReference>
<dbReference type="GO" id="GO:0000226">
    <property type="term" value="P:microtubule cytoskeleton organization"/>
    <property type="evidence" value="ECO:0007669"/>
    <property type="project" value="TreeGrafter"/>
</dbReference>
<feature type="compositionally biased region" description="Basic and acidic residues" evidence="8">
    <location>
        <begin position="107"/>
        <end position="121"/>
    </location>
</feature>
<dbReference type="AlphaFoldDB" id="A0A8B9ZDT6"/>
<dbReference type="InterPro" id="IPR027324">
    <property type="entry name" value="MAP2/MAP4/Tau"/>
</dbReference>
<evidence type="ECO:0000313" key="10">
    <source>
        <dbReference type="Proteomes" id="UP000694400"/>
    </source>
</evidence>
<reference evidence="9" key="3">
    <citation type="submission" date="2025-09" db="UniProtKB">
        <authorList>
            <consortium name="Ensembl"/>
        </authorList>
    </citation>
    <scope>IDENTIFICATION</scope>
</reference>
<evidence type="ECO:0000256" key="2">
    <source>
        <dbReference type="ARBA" id="ARBA00022490"/>
    </source>
</evidence>
<reference evidence="9" key="1">
    <citation type="submission" date="2019-08" db="EMBL/GenBank/DDBJ databases">
        <title>Three high-quality genomes provides insights into domestication of ducks.</title>
        <authorList>
            <person name="Hou Z.C."/>
            <person name="Zhu F."/>
            <person name="Yin Z.T."/>
            <person name="Zhang F."/>
        </authorList>
    </citation>
    <scope>NUCLEOTIDE SEQUENCE [LARGE SCALE GENOMIC DNA]</scope>
</reference>
<keyword evidence="4 7" id="KW-0493">Microtubule</keyword>
<keyword evidence="5" id="KW-0677">Repeat</keyword>
<evidence type="ECO:0000256" key="5">
    <source>
        <dbReference type="ARBA" id="ARBA00022737"/>
    </source>
</evidence>
<name>A0A8B9ZDT6_ANAPL</name>
<evidence type="ECO:0000256" key="3">
    <source>
        <dbReference type="ARBA" id="ARBA00022553"/>
    </source>
</evidence>
<dbReference type="PANTHER" id="PTHR11501:SF14">
    <property type="entry name" value="MICROTUBULE-ASSOCIATED PROTEIN TAU"/>
    <property type="match status" value="1"/>
</dbReference>
<organism evidence="9 10">
    <name type="scientific">Anas platyrhynchos</name>
    <name type="common">Mallard</name>
    <name type="synonym">Anas boschas</name>
    <dbReference type="NCBI Taxonomy" id="8839"/>
    <lineage>
        <taxon>Eukaryota</taxon>
        <taxon>Metazoa</taxon>
        <taxon>Chordata</taxon>
        <taxon>Craniata</taxon>
        <taxon>Vertebrata</taxon>
        <taxon>Euteleostomi</taxon>
        <taxon>Archelosauria</taxon>
        <taxon>Archosauria</taxon>
        <taxon>Dinosauria</taxon>
        <taxon>Saurischia</taxon>
        <taxon>Theropoda</taxon>
        <taxon>Coelurosauria</taxon>
        <taxon>Aves</taxon>
        <taxon>Neognathae</taxon>
        <taxon>Galloanserae</taxon>
        <taxon>Anseriformes</taxon>
        <taxon>Anatidae</taxon>
        <taxon>Anatinae</taxon>
        <taxon>Anas</taxon>
    </lineage>
</organism>
<feature type="compositionally biased region" description="Basic and acidic residues" evidence="8">
    <location>
        <begin position="1"/>
        <end position="22"/>
    </location>
</feature>
<comment type="subcellular location">
    <subcellularLocation>
        <location evidence="1 7">Cytoplasm</location>
        <location evidence="1 7">Cytoskeleton</location>
    </subcellularLocation>
</comment>
<dbReference type="GO" id="GO:0005874">
    <property type="term" value="C:microtubule"/>
    <property type="evidence" value="ECO:0007669"/>
    <property type="project" value="UniProtKB-KW"/>
</dbReference>
<accession>A0A8B9ZDT6</accession>
<keyword evidence="6 7" id="KW-0206">Cytoskeleton</keyword>
<evidence type="ECO:0000256" key="7">
    <source>
        <dbReference type="RuleBase" id="RU000686"/>
    </source>
</evidence>
<evidence type="ECO:0000313" key="9">
    <source>
        <dbReference type="Ensembl" id="ENSAPLP00020011556.1"/>
    </source>
</evidence>
<dbReference type="PANTHER" id="PTHR11501">
    <property type="entry name" value="MICROTUBULE-ASSOCIATED PROTEIN"/>
    <property type="match status" value="1"/>
</dbReference>
<feature type="compositionally biased region" description="Polar residues" evidence="8">
    <location>
        <begin position="198"/>
        <end position="207"/>
    </location>
</feature>